<sequence length="159" mass="17366">SVGENIAFPLRHQGIKSENDIQRVIHEKLAVVGLSGSEKKMPGDLSGGQKKRVALARAIAMNPEVVLYDEPTTGLDPIRADVINELILKLKEELKVTGVVVTHDMASAFKVADQIVMLLNGKIIAQGTPEQIKSSDNEDVRHFIDGRADAEDLKALHRL</sequence>
<dbReference type="PROSITE" id="PS50893">
    <property type="entry name" value="ABC_TRANSPORTER_2"/>
    <property type="match status" value="1"/>
</dbReference>
<dbReference type="Pfam" id="PF00005">
    <property type="entry name" value="ABC_tran"/>
    <property type="match status" value="1"/>
</dbReference>
<dbReference type="SUPFAM" id="SSF52540">
    <property type="entry name" value="P-loop containing nucleoside triphosphate hydrolases"/>
    <property type="match status" value="1"/>
</dbReference>
<organism evidence="3">
    <name type="scientific">mine drainage metagenome</name>
    <dbReference type="NCBI Taxonomy" id="410659"/>
    <lineage>
        <taxon>unclassified sequences</taxon>
        <taxon>metagenomes</taxon>
        <taxon>ecological metagenomes</taxon>
    </lineage>
</organism>
<feature type="non-terminal residue" evidence="3">
    <location>
        <position position="1"/>
    </location>
</feature>
<dbReference type="EMBL" id="AUZY01009681">
    <property type="protein sequence ID" value="EQD41351.1"/>
    <property type="molecule type" value="Genomic_DNA"/>
</dbReference>
<keyword evidence="3" id="KW-0547">Nucleotide-binding</keyword>
<protein>
    <submittedName>
        <fullName evidence="3">Toluene tolerance ABC efflux transporter, ATP-binding protein</fullName>
    </submittedName>
</protein>
<dbReference type="AlphaFoldDB" id="T0Z062"/>
<dbReference type="GO" id="GO:0005524">
    <property type="term" value="F:ATP binding"/>
    <property type="evidence" value="ECO:0007669"/>
    <property type="project" value="UniProtKB-KW"/>
</dbReference>
<dbReference type="InterPro" id="IPR017871">
    <property type="entry name" value="ABC_transporter-like_CS"/>
</dbReference>
<reference evidence="3" key="1">
    <citation type="submission" date="2013-08" db="EMBL/GenBank/DDBJ databases">
        <authorList>
            <person name="Mendez C."/>
            <person name="Richter M."/>
            <person name="Ferrer M."/>
            <person name="Sanchez J."/>
        </authorList>
    </citation>
    <scope>NUCLEOTIDE SEQUENCE</scope>
</reference>
<dbReference type="PANTHER" id="PTHR43023">
    <property type="entry name" value="PROTEIN TRIGALACTOSYLDIACYLGLYCEROL 3, CHLOROPLASTIC"/>
    <property type="match status" value="1"/>
</dbReference>
<keyword evidence="3" id="KW-0067">ATP-binding</keyword>
<feature type="domain" description="ABC transporter" evidence="2">
    <location>
        <begin position="1"/>
        <end position="145"/>
    </location>
</feature>
<evidence type="ECO:0000256" key="1">
    <source>
        <dbReference type="ARBA" id="ARBA00022448"/>
    </source>
</evidence>
<evidence type="ECO:0000313" key="3">
    <source>
        <dbReference type="EMBL" id="EQD41351.1"/>
    </source>
</evidence>
<dbReference type="InterPro" id="IPR027417">
    <property type="entry name" value="P-loop_NTPase"/>
</dbReference>
<dbReference type="InterPro" id="IPR003439">
    <property type="entry name" value="ABC_transporter-like_ATP-bd"/>
</dbReference>
<dbReference type="Gene3D" id="3.40.50.300">
    <property type="entry name" value="P-loop containing nucleotide triphosphate hydrolases"/>
    <property type="match status" value="1"/>
</dbReference>
<comment type="caution">
    <text evidence="3">The sequence shown here is derived from an EMBL/GenBank/DDBJ whole genome shotgun (WGS) entry which is preliminary data.</text>
</comment>
<dbReference type="PROSITE" id="PS00211">
    <property type="entry name" value="ABC_TRANSPORTER_1"/>
    <property type="match status" value="1"/>
</dbReference>
<dbReference type="PANTHER" id="PTHR43023:SF6">
    <property type="entry name" value="INTERMEMBRANE PHOSPHOLIPID TRANSPORT SYSTEM ATP-BINDING PROTEIN MLAF"/>
    <property type="match status" value="1"/>
</dbReference>
<accession>T0Z062</accession>
<proteinExistence type="predicted"/>
<evidence type="ECO:0000259" key="2">
    <source>
        <dbReference type="PROSITE" id="PS50893"/>
    </source>
</evidence>
<dbReference type="GO" id="GO:0016887">
    <property type="term" value="F:ATP hydrolysis activity"/>
    <property type="evidence" value="ECO:0007669"/>
    <property type="project" value="InterPro"/>
</dbReference>
<keyword evidence="1" id="KW-0813">Transport</keyword>
<gene>
    <name evidence="3" type="ORF">B1B_14592</name>
</gene>
<name>T0Z062_9ZZZZ</name>
<reference evidence="3" key="2">
    <citation type="journal article" date="2014" name="ISME J.">
        <title>Microbial stratification in low pH oxic and suboxic macroscopic growths along an acid mine drainage.</title>
        <authorList>
            <person name="Mendez-Garcia C."/>
            <person name="Mesa V."/>
            <person name="Sprenger R.R."/>
            <person name="Richter M."/>
            <person name="Diez M.S."/>
            <person name="Solano J."/>
            <person name="Bargiela R."/>
            <person name="Golyshina O.V."/>
            <person name="Manteca A."/>
            <person name="Ramos J.L."/>
            <person name="Gallego J.R."/>
            <person name="Llorente I."/>
            <person name="Martins Dos Santos V.A."/>
            <person name="Jensen O.N."/>
            <person name="Pelaez A.I."/>
            <person name="Sanchez J."/>
            <person name="Ferrer M."/>
        </authorList>
    </citation>
    <scope>NUCLEOTIDE SEQUENCE</scope>
</reference>